<dbReference type="Gene3D" id="1.10.10.60">
    <property type="entry name" value="Homeodomain-like"/>
    <property type="match status" value="2"/>
</dbReference>
<dbReference type="InterPro" id="IPR018060">
    <property type="entry name" value="HTH_AraC"/>
</dbReference>
<dbReference type="AlphaFoldDB" id="A0A0K8J3E5"/>
<dbReference type="InterPro" id="IPR018062">
    <property type="entry name" value="HTH_AraC-typ_CS"/>
</dbReference>
<dbReference type="Pfam" id="PF12833">
    <property type="entry name" value="HTH_18"/>
    <property type="match status" value="1"/>
</dbReference>
<dbReference type="PANTHER" id="PTHR43280:SF28">
    <property type="entry name" value="HTH-TYPE TRANSCRIPTIONAL ACTIVATOR RHAS"/>
    <property type="match status" value="1"/>
</dbReference>
<reference evidence="6" key="1">
    <citation type="submission" date="2015-09" db="EMBL/GenBank/DDBJ databases">
        <authorList>
            <person name="Wibberg D."/>
        </authorList>
    </citation>
    <scope>NUCLEOTIDE SEQUENCE [LARGE SCALE GENOMIC DNA]</scope>
    <source>
        <strain evidence="6">SD1D</strain>
    </source>
</reference>
<evidence type="ECO:0000259" key="4">
    <source>
        <dbReference type="PROSITE" id="PS01124"/>
    </source>
</evidence>
<sequence>MKTPNVNSKNNIDLDKEFWDSLHTEIIKANQDFTQKDLFSYLEKSFVFSLFFRGASHKELSIIRNLLKLKDLGYLILLEFLPQDRTNIIDFDIDELALYYLIKDELKDYTTAIGPMIYNRISILITDGPNALAPGLDTKTNSLCITSKLINTLQKKFQIEIIGGVGNVQSIHSIYTSYLEAMSCLYYCSPGEAIHVQDLNELEAQQVYEYKEAEKHMMNSVRHRKSDAYDYFALMMNKIRHLSDNAKRNKIIEALVLATHAARIDGMDEADYFNYTYHIDAFMELKGDQLIEWAFQKFVDITGLVKSNNVIDYSNKIVQATKEYLENHYADEISLEDVAEYVNMSPQYFSKLIKKNTGFNFIDWLSMLRVKKAKELLTNSNLTVKEVCFLVGYKDPNYFSRIFKKKIGMTPSEYIKNRNQLAP</sequence>
<keyword evidence="1" id="KW-0805">Transcription regulation</keyword>
<gene>
    <name evidence="5" type="ORF">SD1D_0290</name>
</gene>
<dbReference type="PROSITE" id="PS01124">
    <property type="entry name" value="HTH_ARAC_FAMILY_2"/>
    <property type="match status" value="1"/>
</dbReference>
<dbReference type="PRINTS" id="PR00032">
    <property type="entry name" value="HTHARAC"/>
</dbReference>
<keyword evidence="6" id="KW-1185">Reference proteome</keyword>
<evidence type="ECO:0000313" key="6">
    <source>
        <dbReference type="Proteomes" id="UP000196053"/>
    </source>
</evidence>
<evidence type="ECO:0000313" key="5">
    <source>
        <dbReference type="EMBL" id="CUH91843.1"/>
    </source>
</evidence>
<dbReference type="KEGG" id="hsd:SD1D_0290"/>
<dbReference type="RefSeq" id="WP_058257271.1">
    <property type="nucleotide sequence ID" value="NZ_JANWKB010000047.1"/>
</dbReference>
<dbReference type="Proteomes" id="UP000196053">
    <property type="component" value="Chromosome I"/>
</dbReference>
<dbReference type="InterPro" id="IPR020449">
    <property type="entry name" value="Tscrpt_reg_AraC-type_HTH"/>
</dbReference>
<feature type="domain" description="HTH araC/xylS-type" evidence="4">
    <location>
        <begin position="319"/>
        <end position="417"/>
    </location>
</feature>
<accession>A0A0K8J3E5</accession>
<organism evidence="5 6">
    <name type="scientific">Herbinix luporum</name>
    <dbReference type="NCBI Taxonomy" id="1679721"/>
    <lineage>
        <taxon>Bacteria</taxon>
        <taxon>Bacillati</taxon>
        <taxon>Bacillota</taxon>
        <taxon>Clostridia</taxon>
        <taxon>Lachnospirales</taxon>
        <taxon>Lachnospiraceae</taxon>
        <taxon>Herbinix</taxon>
    </lineage>
</organism>
<dbReference type="PANTHER" id="PTHR43280">
    <property type="entry name" value="ARAC-FAMILY TRANSCRIPTIONAL REGULATOR"/>
    <property type="match status" value="1"/>
</dbReference>
<dbReference type="SMART" id="SM00342">
    <property type="entry name" value="HTH_ARAC"/>
    <property type="match status" value="1"/>
</dbReference>
<dbReference type="InterPro" id="IPR009057">
    <property type="entry name" value="Homeodomain-like_sf"/>
</dbReference>
<dbReference type="GO" id="GO:0043565">
    <property type="term" value="F:sequence-specific DNA binding"/>
    <property type="evidence" value="ECO:0007669"/>
    <property type="project" value="InterPro"/>
</dbReference>
<dbReference type="OrthoDB" id="9794370at2"/>
<dbReference type="SUPFAM" id="SSF46689">
    <property type="entry name" value="Homeodomain-like"/>
    <property type="match status" value="2"/>
</dbReference>
<protein>
    <recommendedName>
        <fullName evidence="4">HTH araC/xylS-type domain-containing protein</fullName>
    </recommendedName>
</protein>
<dbReference type="PROSITE" id="PS00041">
    <property type="entry name" value="HTH_ARAC_FAMILY_1"/>
    <property type="match status" value="1"/>
</dbReference>
<keyword evidence="3" id="KW-0804">Transcription</keyword>
<keyword evidence="2" id="KW-0238">DNA-binding</keyword>
<name>A0A0K8J3E5_9FIRM</name>
<dbReference type="EMBL" id="LN879430">
    <property type="protein sequence ID" value="CUH91843.1"/>
    <property type="molecule type" value="Genomic_DNA"/>
</dbReference>
<evidence type="ECO:0000256" key="1">
    <source>
        <dbReference type="ARBA" id="ARBA00023015"/>
    </source>
</evidence>
<evidence type="ECO:0000256" key="3">
    <source>
        <dbReference type="ARBA" id="ARBA00023163"/>
    </source>
</evidence>
<proteinExistence type="predicted"/>
<evidence type="ECO:0000256" key="2">
    <source>
        <dbReference type="ARBA" id="ARBA00023125"/>
    </source>
</evidence>
<dbReference type="GO" id="GO:0003700">
    <property type="term" value="F:DNA-binding transcription factor activity"/>
    <property type="evidence" value="ECO:0007669"/>
    <property type="project" value="InterPro"/>
</dbReference>